<evidence type="ECO:0008006" key="3">
    <source>
        <dbReference type="Google" id="ProtNLM"/>
    </source>
</evidence>
<dbReference type="AlphaFoldDB" id="A0ABD0MT81"/>
<dbReference type="Gene3D" id="2.60.120.950">
    <property type="entry name" value="Circovirus capsid protein"/>
    <property type="match status" value="1"/>
</dbReference>
<dbReference type="InterPro" id="IPR003383">
    <property type="entry name" value="Circovirus_capsid"/>
</dbReference>
<dbReference type="Proteomes" id="UP001529510">
    <property type="component" value="Unassembled WGS sequence"/>
</dbReference>
<comment type="caution">
    <text evidence="1">The sequence shown here is derived from an EMBL/GenBank/DDBJ whole genome shotgun (WGS) entry which is preliminary data.</text>
</comment>
<proteinExistence type="predicted"/>
<accession>A0ABD0MT81</accession>
<evidence type="ECO:0000313" key="1">
    <source>
        <dbReference type="EMBL" id="KAL0152205.1"/>
    </source>
</evidence>
<organism evidence="1 2">
    <name type="scientific">Cirrhinus mrigala</name>
    <name type="common">Mrigala</name>
    <dbReference type="NCBI Taxonomy" id="683832"/>
    <lineage>
        <taxon>Eukaryota</taxon>
        <taxon>Metazoa</taxon>
        <taxon>Chordata</taxon>
        <taxon>Craniata</taxon>
        <taxon>Vertebrata</taxon>
        <taxon>Euteleostomi</taxon>
        <taxon>Actinopterygii</taxon>
        <taxon>Neopterygii</taxon>
        <taxon>Teleostei</taxon>
        <taxon>Ostariophysi</taxon>
        <taxon>Cypriniformes</taxon>
        <taxon>Cyprinidae</taxon>
        <taxon>Labeoninae</taxon>
        <taxon>Labeonini</taxon>
        <taxon>Cirrhinus</taxon>
    </lineage>
</organism>
<sequence length="278" mass="33247">MRCTILSYFTFHNGELTIRFRQGHSNIVKVLARQIIYGETPSLHRILRKTLRHARIYTHALITFSSHRRRTRFRRRRQFRSRGWRRRKYVRRRRRHRNRFNYWRFRAIKHDHLTWNATTGLATLLTFLLSDVTYPKGYWDYYKIKKVVVQLWPESGPVPINREKNIILYGSSVIDYDDSTLSTTTTDPYKDYSSRKLFIHNRPHIRVFTARPSVELYKSASVSNYGFLNANVGPWINAVHDSVPHYGLKIWLPPNTSGPGAISFKLIIKYYITFRNRL</sequence>
<keyword evidence="2" id="KW-1185">Reference proteome</keyword>
<protein>
    <recommendedName>
        <fullName evidence="3">Capsid protein</fullName>
    </recommendedName>
</protein>
<dbReference type="InterPro" id="IPR038652">
    <property type="entry name" value="Circovirus_capsid_sf"/>
</dbReference>
<gene>
    <name evidence="1" type="ORF">M9458_051928</name>
</gene>
<reference evidence="1 2" key="1">
    <citation type="submission" date="2024-05" db="EMBL/GenBank/DDBJ databases">
        <title>Genome sequencing and assembly of Indian major carp, Cirrhinus mrigala (Hamilton, 1822).</title>
        <authorList>
            <person name="Mohindra V."/>
            <person name="Chowdhury L.M."/>
            <person name="Lal K."/>
            <person name="Jena J.K."/>
        </authorList>
    </citation>
    <scope>NUCLEOTIDE SEQUENCE [LARGE SCALE GENOMIC DNA]</scope>
    <source>
        <strain evidence="1">CM1030</strain>
        <tissue evidence="1">Blood</tissue>
    </source>
</reference>
<evidence type="ECO:0000313" key="2">
    <source>
        <dbReference type="Proteomes" id="UP001529510"/>
    </source>
</evidence>
<name>A0ABD0MT81_CIRMR</name>
<dbReference type="Pfam" id="PF02443">
    <property type="entry name" value="Circo_capsid"/>
    <property type="match status" value="1"/>
</dbReference>
<dbReference type="EMBL" id="JAMKFB020000189">
    <property type="protein sequence ID" value="KAL0152205.1"/>
    <property type="molecule type" value="Genomic_DNA"/>
</dbReference>